<sequence>MNKKKIERELARNKRKQSSSRTSGDLWPRHPEKSPRSIYCPLRSFYRRTTERDPGTRRGGDRFPGMLRDEKEIQRDLLETKENSPRAGQVVTSGHGIRRRARGVFIVLSDLFIGGQRNVTRGLDEGEIASREC</sequence>
<evidence type="ECO:0000313" key="2">
    <source>
        <dbReference type="EMBL" id="GIY25440.1"/>
    </source>
</evidence>
<feature type="compositionally biased region" description="Basic and acidic residues" evidence="1">
    <location>
        <begin position="1"/>
        <end position="12"/>
    </location>
</feature>
<organism evidence="2 3">
    <name type="scientific">Caerostris darwini</name>
    <dbReference type="NCBI Taxonomy" id="1538125"/>
    <lineage>
        <taxon>Eukaryota</taxon>
        <taxon>Metazoa</taxon>
        <taxon>Ecdysozoa</taxon>
        <taxon>Arthropoda</taxon>
        <taxon>Chelicerata</taxon>
        <taxon>Arachnida</taxon>
        <taxon>Araneae</taxon>
        <taxon>Araneomorphae</taxon>
        <taxon>Entelegynae</taxon>
        <taxon>Araneoidea</taxon>
        <taxon>Araneidae</taxon>
        <taxon>Caerostris</taxon>
    </lineage>
</organism>
<accession>A0AAV4RUP4</accession>
<gene>
    <name evidence="2" type="ORF">CDAR_307051</name>
</gene>
<comment type="caution">
    <text evidence="2">The sequence shown here is derived from an EMBL/GenBank/DDBJ whole genome shotgun (WGS) entry which is preliminary data.</text>
</comment>
<dbReference type="Proteomes" id="UP001054837">
    <property type="component" value="Unassembled WGS sequence"/>
</dbReference>
<evidence type="ECO:0000313" key="3">
    <source>
        <dbReference type="Proteomes" id="UP001054837"/>
    </source>
</evidence>
<dbReference type="AlphaFoldDB" id="A0AAV4RUP4"/>
<proteinExistence type="predicted"/>
<dbReference type="EMBL" id="BPLQ01006815">
    <property type="protein sequence ID" value="GIY25440.1"/>
    <property type="molecule type" value="Genomic_DNA"/>
</dbReference>
<name>A0AAV4RUP4_9ARAC</name>
<keyword evidence="3" id="KW-1185">Reference proteome</keyword>
<evidence type="ECO:0000256" key="1">
    <source>
        <dbReference type="SAM" id="MobiDB-lite"/>
    </source>
</evidence>
<feature type="region of interest" description="Disordered" evidence="1">
    <location>
        <begin position="1"/>
        <end position="71"/>
    </location>
</feature>
<reference evidence="2 3" key="1">
    <citation type="submission" date="2021-06" db="EMBL/GenBank/DDBJ databases">
        <title>Caerostris darwini draft genome.</title>
        <authorList>
            <person name="Kono N."/>
            <person name="Arakawa K."/>
        </authorList>
    </citation>
    <scope>NUCLEOTIDE SEQUENCE [LARGE SCALE GENOMIC DNA]</scope>
</reference>
<protein>
    <submittedName>
        <fullName evidence="2">Uncharacterized protein</fullName>
    </submittedName>
</protein>
<feature type="compositionally biased region" description="Basic and acidic residues" evidence="1">
    <location>
        <begin position="48"/>
        <end position="71"/>
    </location>
</feature>